<dbReference type="Pfam" id="PF05498">
    <property type="entry name" value="RALF"/>
    <property type="match status" value="1"/>
</dbReference>
<keyword evidence="2" id="KW-1015">Disulfide bond</keyword>
<dbReference type="EMBL" id="JALDAY010000008">
    <property type="protein sequence ID" value="MCI3274631.1"/>
    <property type="molecule type" value="Genomic_DNA"/>
</dbReference>
<dbReference type="Gene3D" id="3.90.210.10">
    <property type="entry name" value="Heat-Labile Enterotoxin, subunit A"/>
    <property type="match status" value="2"/>
</dbReference>
<evidence type="ECO:0000256" key="1">
    <source>
        <dbReference type="ARBA" id="ARBA00022729"/>
    </source>
</evidence>
<gene>
    <name evidence="3" type="ORF">MQP27_26435</name>
</gene>
<evidence type="ECO:0008006" key="5">
    <source>
        <dbReference type="Google" id="ProtNLM"/>
    </source>
</evidence>
<name>A0ABS9YDD6_9ACTN</name>
<sequence length="294" mass="32541">MSHTNAGSFRRQASRRMSRPVLLVMQLLLVAIVAAGALVTNTGRASAQDEPNGALSQGSLPGVMYRGDSRYPNDIFANGFVSRGTNYDLVAHVRGDRANNSGYISTSGTRGVAEQFARSQGMRNLAASASQPRCQGVGWSIGQSIPVVGWLVTSSCQHSVITDRTFVYTINPQFAQFILHVPDQLRGDRSLHDHYASQDEWAFFRRIPPQAITGVHIYTMEGRANGSILMPQSVTFRYDRWVANPNYNRNFRYNPITDRDAHFSWDTGLNIPPVQANPYQRGCEATERCRGGNG</sequence>
<dbReference type="InterPro" id="IPR008801">
    <property type="entry name" value="RALF"/>
</dbReference>
<keyword evidence="1" id="KW-0732">Signal</keyword>
<dbReference type="RefSeq" id="WP_242768207.1">
    <property type="nucleotide sequence ID" value="NZ_JALDAY010000008.1"/>
</dbReference>
<reference evidence="3" key="1">
    <citation type="submission" date="2022-03" db="EMBL/GenBank/DDBJ databases">
        <title>Streptomyces 7R015 and 7R016 isolated from Barleria lupulina in Thailand.</title>
        <authorList>
            <person name="Kanchanasin P."/>
            <person name="Phongsopitanun W."/>
            <person name="Tanasupawat S."/>
        </authorList>
    </citation>
    <scope>NUCLEOTIDE SEQUENCE</scope>
    <source>
        <strain evidence="3">7R015</strain>
    </source>
</reference>
<evidence type="ECO:0000313" key="4">
    <source>
        <dbReference type="Proteomes" id="UP001165269"/>
    </source>
</evidence>
<evidence type="ECO:0000313" key="3">
    <source>
        <dbReference type="EMBL" id="MCI3274631.1"/>
    </source>
</evidence>
<proteinExistence type="predicted"/>
<dbReference type="Pfam" id="PF02917">
    <property type="entry name" value="Pertussis_S1"/>
    <property type="match status" value="1"/>
</dbReference>
<accession>A0ABS9YDD6</accession>
<keyword evidence="4" id="KW-1185">Reference proteome</keyword>
<organism evidence="3 4">
    <name type="scientific">Streptomyces cylindrosporus</name>
    <dbReference type="NCBI Taxonomy" id="2927583"/>
    <lineage>
        <taxon>Bacteria</taxon>
        <taxon>Bacillati</taxon>
        <taxon>Actinomycetota</taxon>
        <taxon>Actinomycetes</taxon>
        <taxon>Kitasatosporales</taxon>
        <taxon>Streptomycetaceae</taxon>
        <taxon>Streptomyces</taxon>
    </lineage>
</organism>
<dbReference type="SUPFAM" id="SSF56399">
    <property type="entry name" value="ADP-ribosylation"/>
    <property type="match status" value="1"/>
</dbReference>
<comment type="caution">
    <text evidence="3">The sequence shown here is derived from an EMBL/GenBank/DDBJ whole genome shotgun (WGS) entry which is preliminary data.</text>
</comment>
<dbReference type="Proteomes" id="UP001165269">
    <property type="component" value="Unassembled WGS sequence"/>
</dbReference>
<protein>
    <recommendedName>
        <fullName evidence="5">Pertussis toxin, subunit 1</fullName>
    </recommendedName>
</protein>
<evidence type="ECO:0000256" key="2">
    <source>
        <dbReference type="ARBA" id="ARBA00023157"/>
    </source>
</evidence>
<dbReference type="InterPro" id="IPR003898">
    <property type="entry name" value="Borpert_toxA"/>
</dbReference>